<dbReference type="PANTHER" id="PTHR44688">
    <property type="entry name" value="DNA-BINDING TRANSCRIPTIONAL ACTIVATOR DEVR_DOSR"/>
    <property type="match status" value="1"/>
</dbReference>
<dbReference type="PRINTS" id="PR00038">
    <property type="entry name" value="HTHLUXR"/>
</dbReference>
<dbReference type="RefSeq" id="WP_269602549.1">
    <property type="nucleotide sequence ID" value="NZ_JAPWIJ010000002.1"/>
</dbReference>
<evidence type="ECO:0000256" key="2">
    <source>
        <dbReference type="ARBA" id="ARBA00023125"/>
    </source>
</evidence>
<protein>
    <submittedName>
        <fullName evidence="5">LuxR C-terminal-related transcriptional regulator</fullName>
    </submittedName>
</protein>
<dbReference type="PROSITE" id="PS50043">
    <property type="entry name" value="HTH_LUXR_2"/>
    <property type="match status" value="1"/>
</dbReference>
<dbReference type="SUPFAM" id="SSF46894">
    <property type="entry name" value="C-terminal effector domain of the bipartite response regulators"/>
    <property type="match status" value="1"/>
</dbReference>
<evidence type="ECO:0000259" key="4">
    <source>
        <dbReference type="PROSITE" id="PS50043"/>
    </source>
</evidence>
<dbReference type="EMBL" id="JAPWIJ010000002">
    <property type="protein sequence ID" value="MCZ4517878.1"/>
    <property type="molecule type" value="Genomic_DNA"/>
</dbReference>
<keyword evidence="1" id="KW-0805">Transcription regulation</keyword>
<keyword evidence="6" id="KW-1185">Reference proteome</keyword>
<dbReference type="Proteomes" id="UP001081071">
    <property type="component" value="Unassembled WGS sequence"/>
</dbReference>
<keyword evidence="2" id="KW-0238">DNA-binding</keyword>
<dbReference type="Pfam" id="PF00196">
    <property type="entry name" value="GerE"/>
    <property type="match status" value="1"/>
</dbReference>
<name>A0ABT4MAJ0_9NOCA</name>
<evidence type="ECO:0000313" key="5">
    <source>
        <dbReference type="EMBL" id="MCZ4517878.1"/>
    </source>
</evidence>
<dbReference type="PANTHER" id="PTHR44688:SF16">
    <property type="entry name" value="DNA-BINDING TRANSCRIPTIONAL ACTIVATOR DEVR_DOSR"/>
    <property type="match status" value="1"/>
</dbReference>
<comment type="caution">
    <text evidence="5">The sequence shown here is derived from an EMBL/GenBank/DDBJ whole genome shotgun (WGS) entry which is preliminary data.</text>
</comment>
<gene>
    <name evidence="5" type="ORF">O4220_05060</name>
</gene>
<dbReference type="CDD" id="cd06170">
    <property type="entry name" value="LuxR_C_like"/>
    <property type="match status" value="1"/>
</dbReference>
<dbReference type="InterPro" id="IPR036388">
    <property type="entry name" value="WH-like_DNA-bd_sf"/>
</dbReference>
<keyword evidence="3" id="KW-0804">Transcription</keyword>
<evidence type="ECO:0000313" key="6">
    <source>
        <dbReference type="Proteomes" id="UP001081071"/>
    </source>
</evidence>
<accession>A0ABT4MAJ0</accession>
<organism evidence="5 6">
    <name type="scientific">Rhodococcus ruber</name>
    <dbReference type="NCBI Taxonomy" id="1830"/>
    <lineage>
        <taxon>Bacteria</taxon>
        <taxon>Bacillati</taxon>
        <taxon>Actinomycetota</taxon>
        <taxon>Actinomycetes</taxon>
        <taxon>Mycobacteriales</taxon>
        <taxon>Nocardiaceae</taxon>
        <taxon>Rhodococcus</taxon>
    </lineage>
</organism>
<dbReference type="InterPro" id="IPR016032">
    <property type="entry name" value="Sig_transdc_resp-reg_C-effctor"/>
</dbReference>
<dbReference type="InterPro" id="IPR000792">
    <property type="entry name" value="Tscrpt_reg_LuxR_C"/>
</dbReference>
<reference evidence="5" key="1">
    <citation type="submission" date="2022-12" db="EMBL/GenBank/DDBJ databases">
        <authorList>
            <person name="Krivoruchko A.V."/>
            <person name="Elkin A."/>
        </authorList>
    </citation>
    <scope>NUCLEOTIDE SEQUENCE</scope>
    <source>
        <strain evidence="5">IEGM 1391</strain>
    </source>
</reference>
<evidence type="ECO:0000256" key="1">
    <source>
        <dbReference type="ARBA" id="ARBA00023015"/>
    </source>
</evidence>
<sequence>MVDAWTRSNSDRARTALRVPSRSASIVGSDPWSQLIRQLYMRGFVAGVSREDTGGTYSSFESTIVLLNRMDRPIVLVIEDVGDSAGTTGVLEGEVEQLLDLCQHVDIVLLTTDRRWLDTIASLRFSHEVIGEQDLLFTTEDAEQALSERNIAHSHGDAEIARTVTSGLPGLMKYATAAFRNLLPTAPRGDHYLRTVSRSLDVYVEARIYRDDAIRHLHEFIDAIAAAESVDSELARALTGRAGTDQAVAELVDHGLLLVDRNTTRPGRWLFPPALREAILKRQRDEGHDPTPRLIFVARWHRDHGHQRDALLHAVQAQEWPLVIDIIDSHWITLLSQDVSMFRAALVAIPGSRISARPAMLAARQLLTGADSASTTSESLIPATMDALRALASSPQGSEALLAGTVHAVLIRLAGDFTGSAELCRRLAILRRFMHDTSPEVQIDSVALLHYQWSVSHQLAGSLQESGIEAAVAYRGSSVDELSFVARGSAGTSALNWALIGEHARANQWLERKVQQGLPDSWLEPIVRTAGLAARGLGALDSLDLDYARWIVEQLNTLSERSEMWPVIAHVRAGFELLNTRPALALDQLRRAKANNVRSVQPAGLATRLLLTSEIELLLACGLGNQADAAAGRAGDEDWAMILRARVYSLTGRDSQAVSLSRSLSQSADVSPRLLIDSLLIEASSALHLGELRTAAAAWTRAITLIDHLELPRSLTYLASRDVEALTSLVPGRSTSFRRVCSSGSGSVFPESVRYVELTEREGIVLVALAAGQGHTRIAKDLFVSTNTVKSQLRSAYKKLGAHTRDEALSAAREIGLLE</sequence>
<evidence type="ECO:0000256" key="3">
    <source>
        <dbReference type="ARBA" id="ARBA00023163"/>
    </source>
</evidence>
<dbReference type="SMART" id="SM00421">
    <property type="entry name" value="HTH_LUXR"/>
    <property type="match status" value="1"/>
</dbReference>
<feature type="domain" description="HTH luxR-type" evidence="4">
    <location>
        <begin position="751"/>
        <end position="816"/>
    </location>
</feature>
<proteinExistence type="predicted"/>
<dbReference type="Gene3D" id="1.10.10.10">
    <property type="entry name" value="Winged helix-like DNA-binding domain superfamily/Winged helix DNA-binding domain"/>
    <property type="match status" value="1"/>
</dbReference>